<evidence type="ECO:0000256" key="5">
    <source>
        <dbReference type="ARBA" id="ARBA00022723"/>
    </source>
</evidence>
<organism evidence="13 14">
    <name type="scientific">Albula glossodonta</name>
    <name type="common">roundjaw bonefish</name>
    <dbReference type="NCBI Taxonomy" id="121402"/>
    <lineage>
        <taxon>Eukaryota</taxon>
        <taxon>Metazoa</taxon>
        <taxon>Chordata</taxon>
        <taxon>Craniata</taxon>
        <taxon>Vertebrata</taxon>
        <taxon>Euteleostomi</taxon>
        <taxon>Actinopterygii</taxon>
        <taxon>Neopterygii</taxon>
        <taxon>Teleostei</taxon>
        <taxon>Albuliformes</taxon>
        <taxon>Albulidae</taxon>
        <taxon>Albula</taxon>
    </lineage>
</organism>
<sequence>MNSWACKTAFGTLKFGNVYAKCLHACRMVRAALVTATSLALTGAVVAHAYYLKHQFYPTVVYLTKSSPSMAVLYIQAFVLVFLLGKFMRKVFFGQLRAAEMEHLIERSWYAVTETCLAFTVFRDDFSPRFVALFTLLLFLKCFHWLAEDRVDFVSTGWGYAKENKPHMERSPNISWIFHFRVLSLMLLLGVLDFLFVNHACHSIITRGASVQLVFGFEYAILMTMVLTTFIKYTLHTIDLQSENPWENKAVYMLYTELFTGFIKVLLYMAFMTIMIKFKKAVTDAIMSRRAIRNMNTLYPDATPEDLQATDNVCIICREEMVTGAKKLPCNHIFHSRFAPSAVCITMQLPSLLVPETADLSHLSHGCPPCLNAQSDSGSASCSATSPASTRKSSSATSRKCAPWSDATIPPGAFPILGPLPWGTSTCTGPWGPRKHCTSRTSQSGTDAAPPPPGGAAPGFPFSFPPPFPSAPWLAMPPPPPPFVSTMPPPPAALSALSEAELRELEQEGRRGLEARLQCLHNIHTLLDAAMLNIHHYLATVATLSPPRSETTSSEAAEAGRSETTPPSGSAENSTQENSTQSSESVNGAAGFTQPDSTTERERDDGRTEEGEDDLEDGAPNTAELRRRRLRKLDTAPPPDH</sequence>
<proteinExistence type="predicted"/>
<evidence type="ECO:0000256" key="6">
    <source>
        <dbReference type="ARBA" id="ARBA00022771"/>
    </source>
</evidence>
<dbReference type="InterPro" id="IPR057992">
    <property type="entry name" value="TPR_SYVN1_N"/>
</dbReference>
<dbReference type="GO" id="GO:0012505">
    <property type="term" value="C:endomembrane system"/>
    <property type="evidence" value="ECO:0007669"/>
    <property type="project" value="UniProtKB-SubCell"/>
</dbReference>
<evidence type="ECO:0000256" key="8">
    <source>
        <dbReference type="ARBA" id="ARBA00022989"/>
    </source>
</evidence>
<dbReference type="Proteomes" id="UP000824540">
    <property type="component" value="Unassembled WGS sequence"/>
</dbReference>
<dbReference type="PANTHER" id="PTHR22763">
    <property type="entry name" value="RING ZINC FINGER PROTEIN"/>
    <property type="match status" value="1"/>
</dbReference>
<evidence type="ECO:0000256" key="4">
    <source>
        <dbReference type="ARBA" id="ARBA00022692"/>
    </source>
</evidence>
<feature type="transmembrane region" description="Helical" evidence="11">
    <location>
        <begin position="251"/>
        <end position="271"/>
    </location>
</feature>
<feature type="region of interest" description="Disordered" evidence="10">
    <location>
        <begin position="545"/>
        <end position="641"/>
    </location>
</feature>
<feature type="compositionally biased region" description="Polar residues" evidence="10">
    <location>
        <begin position="562"/>
        <end position="571"/>
    </location>
</feature>
<feature type="transmembrane region" description="Helical" evidence="11">
    <location>
        <begin position="209"/>
        <end position="231"/>
    </location>
</feature>
<dbReference type="OrthoDB" id="7759664at2759"/>
<keyword evidence="8 11" id="KW-1133">Transmembrane helix</keyword>
<reference evidence="13" key="1">
    <citation type="thesis" date="2021" institute="BYU ScholarsArchive" country="Provo, UT, USA">
        <title>Applications of and Algorithms for Genome Assembly and Genomic Analyses with an Emphasis on Marine Teleosts.</title>
        <authorList>
            <person name="Pickett B.D."/>
        </authorList>
    </citation>
    <scope>NUCLEOTIDE SEQUENCE</scope>
    <source>
        <strain evidence="13">HI-2016</strain>
    </source>
</reference>
<dbReference type="SUPFAM" id="SSF57850">
    <property type="entry name" value="RING/U-box"/>
    <property type="match status" value="1"/>
</dbReference>
<feature type="transmembrane region" description="Helical" evidence="11">
    <location>
        <begin position="31"/>
        <end position="51"/>
    </location>
</feature>
<dbReference type="GO" id="GO:0043161">
    <property type="term" value="P:proteasome-mediated ubiquitin-dependent protein catabolic process"/>
    <property type="evidence" value="ECO:0007669"/>
    <property type="project" value="TreeGrafter"/>
</dbReference>
<feature type="compositionally biased region" description="Low complexity" evidence="10">
    <location>
        <begin position="381"/>
        <end position="400"/>
    </location>
</feature>
<keyword evidence="6" id="KW-0863">Zinc-finger</keyword>
<feature type="transmembrane region" description="Helical" evidence="11">
    <location>
        <begin position="176"/>
        <end position="197"/>
    </location>
</feature>
<comment type="subcellular location">
    <subcellularLocation>
        <location evidence="1">Membrane</location>
    </subcellularLocation>
</comment>
<evidence type="ECO:0000256" key="2">
    <source>
        <dbReference type="ARBA" id="ARBA00004906"/>
    </source>
</evidence>
<dbReference type="GO" id="GO:0036503">
    <property type="term" value="P:ERAD pathway"/>
    <property type="evidence" value="ECO:0007669"/>
    <property type="project" value="TreeGrafter"/>
</dbReference>
<comment type="caution">
    <text evidence="13">The sequence shown here is derived from an EMBL/GenBank/DDBJ whole genome shotgun (WGS) entry which is preliminary data.</text>
</comment>
<dbReference type="Gene3D" id="3.30.40.10">
    <property type="entry name" value="Zinc/RING finger domain, C3HC4 (zinc finger)"/>
    <property type="match status" value="1"/>
</dbReference>
<dbReference type="InterPro" id="IPR050731">
    <property type="entry name" value="HRD1_E3_ubiq-ligases"/>
</dbReference>
<evidence type="ECO:0000256" key="9">
    <source>
        <dbReference type="ARBA" id="ARBA00023136"/>
    </source>
</evidence>
<protein>
    <recommendedName>
        <fullName evidence="12">E3 ubiquitin-protein ligase synoviolin-like TPR repeats domain-containing protein</fullName>
    </recommendedName>
</protein>
<keyword evidence="9 11" id="KW-0472">Membrane</keyword>
<evidence type="ECO:0000256" key="11">
    <source>
        <dbReference type="SAM" id="Phobius"/>
    </source>
</evidence>
<dbReference type="GO" id="GO:0061630">
    <property type="term" value="F:ubiquitin protein ligase activity"/>
    <property type="evidence" value="ECO:0007669"/>
    <property type="project" value="UniProtKB-EC"/>
</dbReference>
<evidence type="ECO:0000256" key="3">
    <source>
        <dbReference type="ARBA" id="ARBA00022679"/>
    </source>
</evidence>
<keyword evidence="4 11" id="KW-0812">Transmembrane</keyword>
<evidence type="ECO:0000256" key="7">
    <source>
        <dbReference type="ARBA" id="ARBA00022833"/>
    </source>
</evidence>
<feature type="compositionally biased region" description="Low complexity" evidence="10">
    <location>
        <begin position="572"/>
        <end position="585"/>
    </location>
</feature>
<dbReference type="GO" id="GO:0008270">
    <property type="term" value="F:zinc ion binding"/>
    <property type="evidence" value="ECO:0007669"/>
    <property type="project" value="UniProtKB-KW"/>
</dbReference>
<evidence type="ECO:0000256" key="1">
    <source>
        <dbReference type="ARBA" id="ARBA00004370"/>
    </source>
</evidence>
<dbReference type="InterPro" id="IPR013083">
    <property type="entry name" value="Znf_RING/FYVE/PHD"/>
</dbReference>
<dbReference type="AlphaFoldDB" id="A0A8T2P139"/>
<keyword evidence="3" id="KW-0808">Transferase</keyword>
<feature type="compositionally biased region" description="Polar residues" evidence="10">
    <location>
        <begin position="545"/>
        <end position="555"/>
    </location>
</feature>
<feature type="region of interest" description="Disordered" evidence="10">
    <location>
        <begin position="431"/>
        <end position="461"/>
    </location>
</feature>
<keyword evidence="5" id="KW-0479">Metal-binding</keyword>
<feature type="domain" description="E3 ubiquitin-protein ligase synoviolin-like TPR repeats" evidence="12">
    <location>
        <begin position="31"/>
        <end position="279"/>
    </location>
</feature>
<keyword evidence="14" id="KW-1185">Reference proteome</keyword>
<feature type="compositionally biased region" description="Basic and acidic residues" evidence="10">
    <location>
        <begin position="598"/>
        <end position="609"/>
    </location>
</feature>
<feature type="transmembrane region" description="Helical" evidence="11">
    <location>
        <begin position="71"/>
        <end position="88"/>
    </location>
</feature>
<evidence type="ECO:0000259" key="12">
    <source>
        <dbReference type="Pfam" id="PF25563"/>
    </source>
</evidence>
<gene>
    <name evidence="13" type="ORF">JZ751_006616</name>
</gene>
<accession>A0A8T2P139</accession>
<evidence type="ECO:0000313" key="13">
    <source>
        <dbReference type="EMBL" id="KAG9346305.1"/>
    </source>
</evidence>
<dbReference type="PANTHER" id="PTHR22763:SF184">
    <property type="entry name" value="E3 UBIQUITIN-PROTEIN LIGASE SYNOVIOLIN"/>
    <property type="match status" value="1"/>
</dbReference>
<feature type="transmembrane region" description="Helical" evidence="11">
    <location>
        <begin position="130"/>
        <end position="147"/>
    </location>
</feature>
<keyword evidence="7" id="KW-0862">Zinc</keyword>
<feature type="region of interest" description="Disordered" evidence="10">
    <location>
        <begin position="381"/>
        <end position="404"/>
    </location>
</feature>
<dbReference type="Pfam" id="PF25563">
    <property type="entry name" value="TPR_SYVN1_N"/>
    <property type="match status" value="1"/>
</dbReference>
<name>A0A8T2P139_9TELE</name>
<evidence type="ECO:0000256" key="10">
    <source>
        <dbReference type="SAM" id="MobiDB-lite"/>
    </source>
</evidence>
<dbReference type="EMBL" id="JAFBMS010000015">
    <property type="protein sequence ID" value="KAG9346305.1"/>
    <property type="molecule type" value="Genomic_DNA"/>
</dbReference>
<comment type="pathway">
    <text evidence="2">Protein modification; protein ubiquitination.</text>
</comment>
<evidence type="ECO:0000313" key="14">
    <source>
        <dbReference type="Proteomes" id="UP000824540"/>
    </source>
</evidence>